<dbReference type="InterPro" id="IPR011009">
    <property type="entry name" value="Kinase-like_dom_sf"/>
</dbReference>
<keyword evidence="4" id="KW-1133">Transmembrane helix</keyword>
<keyword evidence="7" id="KW-0418">Kinase</keyword>
<evidence type="ECO:0000313" key="7">
    <source>
        <dbReference type="EMBL" id="URE41590.1"/>
    </source>
</evidence>
<dbReference type="Pfam" id="PF00069">
    <property type="entry name" value="Pkinase"/>
    <property type="match status" value="1"/>
</dbReference>
<dbReference type="PANTHER" id="PTHR47974:SF4">
    <property type="entry name" value="RECEPTOR-LIKE SERINE_THREONINE-PROTEIN KINASE"/>
    <property type="match status" value="1"/>
</dbReference>
<dbReference type="FunFam" id="1.10.510.10:FF:000302">
    <property type="entry name" value="Serine/threonine-protein kinase"/>
    <property type="match status" value="1"/>
</dbReference>
<dbReference type="EMBL" id="CP097510">
    <property type="protein sequence ID" value="URE41590.1"/>
    <property type="molecule type" value="Genomic_DNA"/>
</dbReference>
<dbReference type="InterPro" id="IPR000719">
    <property type="entry name" value="Prot_kinase_dom"/>
</dbReference>
<dbReference type="OrthoDB" id="5857966at2759"/>
<dbReference type="GO" id="GO:0016020">
    <property type="term" value="C:membrane"/>
    <property type="evidence" value="ECO:0007669"/>
    <property type="project" value="UniProtKB-SubCell"/>
</dbReference>
<dbReference type="GO" id="GO:0005524">
    <property type="term" value="F:ATP binding"/>
    <property type="evidence" value="ECO:0007669"/>
    <property type="project" value="InterPro"/>
</dbReference>
<sequence>LHRIWLVVHLQEGEEAELDGRGIPGDIEPVPEVHVRRAEKGHEALQGCCRKGGSGAVYKAALDDERVVAVKKLEDVIEGEEEFKAELNLIGRIYHKNLVRMFGFCSERSHRLLVSEFVENGSLDKALFGGGAAGRLLRWSKRYKIGVGVAKGLAYLHHECLEWVIHCDVKPENILLDQDWEPKIADFGLAKLLNKGGAGSNVSRIRGTRGYIAPEWASSLPINGKVDVYSYGVVLLELVKGRESPAGWVLRRTIMTLKAELVSGEEAWIGQFVDHRLEGEVHWRQAMVMMEIALACLEEERNRRPTMDSVVQMLLSCDDEFPSGGPDT</sequence>
<name>A0A9E7HWZ8_9LILI</name>
<keyword evidence="5" id="KW-0472">Membrane</keyword>
<keyword evidence="2" id="KW-0812">Transmembrane</keyword>
<reference evidence="7" key="1">
    <citation type="submission" date="2022-05" db="EMBL/GenBank/DDBJ databases">
        <title>The Musa troglodytarum L. genome provides insights into the mechanism of non-climacteric behaviour and enrichment of carotenoids.</title>
        <authorList>
            <person name="Wang J."/>
        </authorList>
    </citation>
    <scope>NUCLEOTIDE SEQUENCE</scope>
    <source>
        <tissue evidence="7">Leaf</tissue>
    </source>
</reference>
<dbReference type="SUPFAM" id="SSF56112">
    <property type="entry name" value="Protein kinase-like (PK-like)"/>
    <property type="match status" value="1"/>
</dbReference>
<dbReference type="Proteomes" id="UP001055439">
    <property type="component" value="Chromosome 8"/>
</dbReference>
<evidence type="ECO:0000256" key="2">
    <source>
        <dbReference type="ARBA" id="ARBA00022692"/>
    </source>
</evidence>
<dbReference type="Gene3D" id="1.10.510.10">
    <property type="entry name" value="Transferase(Phosphotransferase) domain 1"/>
    <property type="match status" value="1"/>
</dbReference>
<dbReference type="Gene3D" id="3.30.200.20">
    <property type="entry name" value="Phosphorylase Kinase, domain 1"/>
    <property type="match status" value="1"/>
</dbReference>
<evidence type="ECO:0000259" key="6">
    <source>
        <dbReference type="PROSITE" id="PS50011"/>
    </source>
</evidence>
<dbReference type="PROSITE" id="PS50011">
    <property type="entry name" value="PROTEIN_KINASE_DOM"/>
    <property type="match status" value="1"/>
</dbReference>
<dbReference type="SMART" id="SM00220">
    <property type="entry name" value="S_TKc"/>
    <property type="match status" value="1"/>
</dbReference>
<keyword evidence="7" id="KW-0675">Receptor</keyword>
<dbReference type="PROSITE" id="PS00108">
    <property type="entry name" value="PROTEIN_KINASE_ST"/>
    <property type="match status" value="1"/>
</dbReference>
<evidence type="ECO:0000256" key="3">
    <source>
        <dbReference type="ARBA" id="ARBA00022729"/>
    </source>
</evidence>
<proteinExistence type="predicted"/>
<evidence type="ECO:0000256" key="1">
    <source>
        <dbReference type="ARBA" id="ARBA00004167"/>
    </source>
</evidence>
<keyword evidence="3" id="KW-0732">Signal</keyword>
<comment type="subcellular location">
    <subcellularLocation>
        <location evidence="1">Membrane</location>
        <topology evidence="1">Single-pass membrane protein</topology>
    </subcellularLocation>
</comment>
<gene>
    <name evidence="7" type="ORF">MUK42_35234</name>
</gene>
<keyword evidence="8" id="KW-1185">Reference proteome</keyword>
<dbReference type="AlphaFoldDB" id="A0A9E7HWZ8"/>
<dbReference type="InterPro" id="IPR008271">
    <property type="entry name" value="Ser/Thr_kinase_AS"/>
</dbReference>
<organism evidence="7 8">
    <name type="scientific">Musa troglodytarum</name>
    <name type="common">fe'i banana</name>
    <dbReference type="NCBI Taxonomy" id="320322"/>
    <lineage>
        <taxon>Eukaryota</taxon>
        <taxon>Viridiplantae</taxon>
        <taxon>Streptophyta</taxon>
        <taxon>Embryophyta</taxon>
        <taxon>Tracheophyta</taxon>
        <taxon>Spermatophyta</taxon>
        <taxon>Magnoliopsida</taxon>
        <taxon>Liliopsida</taxon>
        <taxon>Zingiberales</taxon>
        <taxon>Musaceae</taxon>
        <taxon>Musa</taxon>
    </lineage>
</organism>
<accession>A0A9E7HWZ8</accession>
<evidence type="ECO:0000256" key="4">
    <source>
        <dbReference type="ARBA" id="ARBA00022989"/>
    </source>
</evidence>
<feature type="non-terminal residue" evidence="7">
    <location>
        <position position="1"/>
    </location>
</feature>
<evidence type="ECO:0000313" key="8">
    <source>
        <dbReference type="Proteomes" id="UP001055439"/>
    </source>
</evidence>
<dbReference type="PANTHER" id="PTHR47974">
    <property type="entry name" value="OS07G0415500 PROTEIN"/>
    <property type="match status" value="1"/>
</dbReference>
<evidence type="ECO:0000256" key="5">
    <source>
        <dbReference type="ARBA" id="ARBA00023136"/>
    </source>
</evidence>
<protein>
    <submittedName>
        <fullName evidence="7">Receptor protein kinase</fullName>
    </submittedName>
</protein>
<keyword evidence="7" id="KW-0808">Transferase</keyword>
<dbReference type="GO" id="GO:0004672">
    <property type="term" value="F:protein kinase activity"/>
    <property type="evidence" value="ECO:0007669"/>
    <property type="project" value="InterPro"/>
</dbReference>
<feature type="domain" description="Protein kinase" evidence="6">
    <location>
        <begin position="43"/>
        <end position="322"/>
    </location>
</feature>